<protein>
    <recommendedName>
        <fullName evidence="10 13">4-hydroxy-tetrahydrodipicolinate reductase</fullName>
        <shortName evidence="13">HTPA reductase</shortName>
        <ecNumber evidence="10 13">1.17.1.8</ecNumber>
    </recommendedName>
</protein>
<dbReference type="PANTHER" id="PTHR20836">
    <property type="entry name" value="DIHYDRODIPICOLINATE REDUCTASE"/>
    <property type="match status" value="1"/>
</dbReference>
<comment type="function">
    <text evidence="13">Catalyzes the conversion of 4-hydroxy-tetrahydrodipicolinate (HTPA) to tetrahydrodipicolinate.</text>
</comment>
<reference evidence="16 17" key="1">
    <citation type="submission" date="2021-03" db="EMBL/GenBank/DDBJ databases">
        <title>Succinivibrio sp. nov. isolated from feces of cow.</title>
        <authorList>
            <person name="Choi J.-Y."/>
        </authorList>
    </citation>
    <scope>NUCLEOTIDE SEQUENCE [LARGE SCALE GENOMIC DNA]</scope>
    <source>
        <strain evidence="16 17">AGMB01872</strain>
    </source>
</reference>
<dbReference type="NCBIfam" id="TIGR00036">
    <property type="entry name" value="dapB"/>
    <property type="match status" value="1"/>
</dbReference>
<evidence type="ECO:0000256" key="11">
    <source>
        <dbReference type="ARBA" id="ARBA00049080"/>
    </source>
</evidence>
<comment type="catalytic activity">
    <reaction evidence="11 13">
        <text>(S)-2,3,4,5-tetrahydrodipicolinate + NADP(+) + H2O = (2S,4S)-4-hydroxy-2,3,4,5-tetrahydrodipicolinate + NADPH + H(+)</text>
        <dbReference type="Rhea" id="RHEA:35331"/>
        <dbReference type="ChEBI" id="CHEBI:15377"/>
        <dbReference type="ChEBI" id="CHEBI:15378"/>
        <dbReference type="ChEBI" id="CHEBI:16845"/>
        <dbReference type="ChEBI" id="CHEBI:57783"/>
        <dbReference type="ChEBI" id="CHEBI:58349"/>
        <dbReference type="ChEBI" id="CHEBI:67139"/>
        <dbReference type="EC" id="1.17.1.8"/>
    </reaction>
</comment>
<evidence type="ECO:0000256" key="4">
    <source>
        <dbReference type="ARBA" id="ARBA00022857"/>
    </source>
</evidence>
<dbReference type="InterPro" id="IPR022664">
    <property type="entry name" value="DapB_N_CS"/>
</dbReference>
<comment type="similarity">
    <text evidence="1 13">Belongs to the DapB family.</text>
</comment>
<evidence type="ECO:0000313" key="17">
    <source>
        <dbReference type="Proteomes" id="UP000731465"/>
    </source>
</evidence>
<evidence type="ECO:0000256" key="2">
    <source>
        <dbReference type="ARBA" id="ARBA00022490"/>
    </source>
</evidence>
<dbReference type="Pfam" id="PF01113">
    <property type="entry name" value="DapB_N"/>
    <property type="match status" value="1"/>
</dbReference>
<comment type="caution">
    <text evidence="16">The sequence shown here is derived from an EMBL/GenBank/DDBJ whole genome shotgun (WGS) entry which is preliminary data.</text>
</comment>
<evidence type="ECO:0000256" key="1">
    <source>
        <dbReference type="ARBA" id="ARBA00006642"/>
    </source>
</evidence>
<accession>A0ABS7DEU5</accession>
<keyword evidence="17" id="KW-1185">Reference proteome</keyword>
<dbReference type="SUPFAM" id="SSF55347">
    <property type="entry name" value="Glyceraldehyde-3-phosphate dehydrogenase-like, C-terminal domain"/>
    <property type="match status" value="1"/>
</dbReference>
<keyword evidence="5 13" id="KW-0220">Diaminopimelate biosynthesis</keyword>
<dbReference type="PANTHER" id="PTHR20836:SF0">
    <property type="entry name" value="4-HYDROXY-TETRAHYDRODIPICOLINATE REDUCTASE 1, CHLOROPLASTIC-RELATED"/>
    <property type="match status" value="1"/>
</dbReference>
<dbReference type="GO" id="GO:0008839">
    <property type="term" value="F:4-hydroxy-tetrahydrodipicolinate reductase"/>
    <property type="evidence" value="ECO:0007669"/>
    <property type="project" value="UniProtKB-EC"/>
</dbReference>
<dbReference type="InterPro" id="IPR023940">
    <property type="entry name" value="DHDPR_bac"/>
</dbReference>
<evidence type="ECO:0000256" key="6">
    <source>
        <dbReference type="ARBA" id="ARBA00023002"/>
    </source>
</evidence>
<dbReference type="HAMAP" id="MF_00102">
    <property type="entry name" value="DapB"/>
    <property type="match status" value="1"/>
</dbReference>
<evidence type="ECO:0000256" key="13">
    <source>
        <dbReference type="HAMAP-Rule" id="MF_00102"/>
    </source>
</evidence>
<dbReference type="SUPFAM" id="SSF51735">
    <property type="entry name" value="NAD(P)-binding Rossmann-fold domains"/>
    <property type="match status" value="1"/>
</dbReference>
<comment type="pathway">
    <text evidence="9 13">Amino-acid biosynthesis; L-lysine biosynthesis via DAP pathway; (S)-tetrahydrodipicolinate from L-aspartate: step 4/4.</text>
</comment>
<feature type="binding site" evidence="13">
    <location>
        <begin position="8"/>
        <end position="13"/>
    </location>
    <ligand>
        <name>NAD(+)</name>
        <dbReference type="ChEBI" id="CHEBI:57540"/>
    </ligand>
</feature>
<feature type="binding site" evidence="13">
    <location>
        <begin position="154"/>
        <end position="155"/>
    </location>
    <ligand>
        <name>(S)-2,3,4,5-tetrahydrodipicolinate</name>
        <dbReference type="ChEBI" id="CHEBI:16845"/>
    </ligand>
</feature>
<dbReference type="CDD" id="cd02274">
    <property type="entry name" value="DHDPR_N"/>
    <property type="match status" value="1"/>
</dbReference>
<comment type="caution">
    <text evidence="13">Was originally thought to be a dihydrodipicolinate reductase (DHDPR), catalyzing the conversion of dihydrodipicolinate to tetrahydrodipicolinate. However, it was shown in E.coli that the substrate of the enzymatic reaction is not dihydrodipicolinate (DHDP) but in fact (2S,4S)-4-hydroxy-2,3,4,5-tetrahydrodipicolinic acid (HTPA), the product released by the DapA-catalyzed reaction.</text>
</comment>
<comment type="subunit">
    <text evidence="13">Homotetramer.</text>
</comment>
<dbReference type="PIRSF" id="PIRSF000161">
    <property type="entry name" value="DHPR"/>
    <property type="match status" value="1"/>
</dbReference>
<dbReference type="InterPro" id="IPR036291">
    <property type="entry name" value="NAD(P)-bd_dom_sf"/>
</dbReference>
<dbReference type="RefSeq" id="WP_219936896.1">
    <property type="nucleotide sequence ID" value="NZ_JAGFNY010000005.1"/>
</dbReference>
<organism evidence="16 17">
    <name type="scientific">Succinivibrio faecicola</name>
    <dbReference type="NCBI Taxonomy" id="2820300"/>
    <lineage>
        <taxon>Bacteria</taxon>
        <taxon>Pseudomonadati</taxon>
        <taxon>Pseudomonadota</taxon>
        <taxon>Gammaproteobacteria</taxon>
        <taxon>Aeromonadales</taxon>
        <taxon>Succinivibrionaceae</taxon>
        <taxon>Succinivibrio</taxon>
    </lineage>
</organism>
<dbReference type="Proteomes" id="UP000731465">
    <property type="component" value="Unassembled WGS sequence"/>
</dbReference>
<dbReference type="InterPro" id="IPR022663">
    <property type="entry name" value="DapB_C"/>
</dbReference>
<dbReference type="InterPro" id="IPR000846">
    <property type="entry name" value="DapB_N"/>
</dbReference>
<gene>
    <name evidence="13" type="primary">dapB</name>
    <name evidence="16" type="ORF">J5V48_02815</name>
</gene>
<keyword evidence="3 13" id="KW-0028">Amino-acid biosynthesis</keyword>
<evidence type="ECO:0000256" key="3">
    <source>
        <dbReference type="ARBA" id="ARBA00022605"/>
    </source>
</evidence>
<evidence type="ECO:0000256" key="9">
    <source>
        <dbReference type="ARBA" id="ARBA00037922"/>
    </source>
</evidence>
<feature type="domain" description="Dihydrodipicolinate reductase N-terminal" evidence="14">
    <location>
        <begin position="3"/>
        <end position="115"/>
    </location>
</feature>
<evidence type="ECO:0000256" key="12">
    <source>
        <dbReference type="ARBA" id="ARBA00049396"/>
    </source>
</evidence>
<dbReference type="Gene3D" id="3.30.360.10">
    <property type="entry name" value="Dihydrodipicolinate Reductase, domain 2"/>
    <property type="match status" value="1"/>
</dbReference>
<feature type="active site" description="Proton donor/acceptor" evidence="13">
    <location>
        <position position="144"/>
    </location>
</feature>
<evidence type="ECO:0000313" key="16">
    <source>
        <dbReference type="EMBL" id="MBW7569820.1"/>
    </source>
</evidence>
<keyword evidence="7 13" id="KW-0520">NAD</keyword>
<feature type="active site" description="Proton donor" evidence="13">
    <location>
        <position position="148"/>
    </location>
</feature>
<evidence type="ECO:0000256" key="7">
    <source>
        <dbReference type="ARBA" id="ARBA00023027"/>
    </source>
</evidence>
<feature type="binding site" evidence="13">
    <location>
        <begin position="112"/>
        <end position="115"/>
    </location>
    <ligand>
        <name>NAD(+)</name>
        <dbReference type="ChEBI" id="CHEBI:57540"/>
    </ligand>
</feature>
<dbReference type="Pfam" id="PF05173">
    <property type="entry name" value="DapB_C"/>
    <property type="match status" value="1"/>
</dbReference>
<keyword evidence="4 13" id="KW-0521">NADP</keyword>
<evidence type="ECO:0000256" key="10">
    <source>
        <dbReference type="ARBA" id="ARBA00038983"/>
    </source>
</evidence>
<evidence type="ECO:0000256" key="5">
    <source>
        <dbReference type="ARBA" id="ARBA00022915"/>
    </source>
</evidence>
<feature type="domain" description="Dihydrodipicolinate reductase C-terminal" evidence="15">
    <location>
        <begin position="118"/>
        <end position="253"/>
    </location>
</feature>
<comment type="subcellular location">
    <subcellularLocation>
        <location evidence="13">Cytoplasm</location>
    </subcellularLocation>
</comment>
<dbReference type="EMBL" id="JAGFNY010000005">
    <property type="protein sequence ID" value="MBW7569820.1"/>
    <property type="molecule type" value="Genomic_DNA"/>
</dbReference>
<sequence>MLKVGIVGLGGRMGHALYECCLGLDGAKIVCGIDKNTDTLPSGCSAEVVDDPYKLSAAPDLFIDFSRPDCSLNVLKYAKEHGCKVVLGTTGFDYDQKDQIKEYSKHVPIVFAANFSVGVNVLLNLVKKTAQIMGDSDIEIVEAHHRYKVDSPSGTALAIGEAAAAGRNVNLKDVMVSGRDGITGERIYGSIGFSSVRGGDIVGNHTAMFCSEGERVELSHIATSRQTFARGAFRAALWLENKKPGLYDMNEVLGLKA</sequence>
<dbReference type="EC" id="1.17.1.8" evidence="10 13"/>
<evidence type="ECO:0000259" key="14">
    <source>
        <dbReference type="Pfam" id="PF01113"/>
    </source>
</evidence>
<feature type="binding site" evidence="13">
    <location>
        <position position="145"/>
    </location>
    <ligand>
        <name>(S)-2,3,4,5-tetrahydrodipicolinate</name>
        <dbReference type="ChEBI" id="CHEBI:16845"/>
    </ligand>
</feature>
<dbReference type="Gene3D" id="3.40.50.720">
    <property type="entry name" value="NAD(P)-binding Rossmann-like Domain"/>
    <property type="match status" value="1"/>
</dbReference>
<proteinExistence type="inferred from homology"/>
<evidence type="ECO:0000259" key="15">
    <source>
        <dbReference type="Pfam" id="PF05173"/>
    </source>
</evidence>
<keyword evidence="6 13" id="KW-0560">Oxidoreductase</keyword>
<feature type="binding site" evidence="13">
    <location>
        <begin position="88"/>
        <end position="90"/>
    </location>
    <ligand>
        <name>NAD(+)</name>
        <dbReference type="ChEBI" id="CHEBI:57540"/>
    </ligand>
</feature>
<comment type="catalytic activity">
    <reaction evidence="12 13">
        <text>(S)-2,3,4,5-tetrahydrodipicolinate + NAD(+) + H2O = (2S,4S)-4-hydroxy-2,3,4,5-tetrahydrodipicolinate + NADH + H(+)</text>
        <dbReference type="Rhea" id="RHEA:35323"/>
        <dbReference type="ChEBI" id="CHEBI:15377"/>
        <dbReference type="ChEBI" id="CHEBI:15378"/>
        <dbReference type="ChEBI" id="CHEBI:16845"/>
        <dbReference type="ChEBI" id="CHEBI:57540"/>
        <dbReference type="ChEBI" id="CHEBI:57945"/>
        <dbReference type="ChEBI" id="CHEBI:67139"/>
        <dbReference type="EC" id="1.17.1.8"/>
    </reaction>
</comment>
<keyword evidence="8 13" id="KW-0457">Lysine biosynthesis</keyword>
<name>A0ABS7DEU5_9GAMM</name>
<keyword evidence="2 13" id="KW-0963">Cytoplasm</keyword>
<evidence type="ECO:0000256" key="8">
    <source>
        <dbReference type="ARBA" id="ARBA00023154"/>
    </source>
</evidence>
<dbReference type="PROSITE" id="PS01298">
    <property type="entry name" value="DAPB"/>
    <property type="match status" value="1"/>
</dbReference>
<comment type="caution">
    <text evidence="13">Lacks conserved residue(s) required for the propagation of feature annotation.</text>
</comment>